<dbReference type="GO" id="GO:0006508">
    <property type="term" value="P:proteolysis"/>
    <property type="evidence" value="ECO:0007669"/>
    <property type="project" value="UniProtKB-KW"/>
</dbReference>
<keyword evidence="11" id="KW-0482">Metalloprotease</keyword>
<keyword evidence="9" id="KW-0378">Hydrolase</keyword>
<evidence type="ECO:0000313" key="15">
    <source>
        <dbReference type="EMBL" id="KKE81222.1"/>
    </source>
</evidence>
<dbReference type="Pfam" id="PF01433">
    <property type="entry name" value="Peptidase_M1"/>
    <property type="match status" value="1"/>
</dbReference>
<keyword evidence="8" id="KW-0479">Metal-binding</keyword>
<evidence type="ECO:0000256" key="9">
    <source>
        <dbReference type="ARBA" id="ARBA00022801"/>
    </source>
</evidence>
<accession>A0A0F6A4X3</accession>
<dbReference type="Gene3D" id="2.60.40.1730">
    <property type="entry name" value="tricorn interacting facor f3 domain"/>
    <property type="match status" value="1"/>
</dbReference>
<dbReference type="PATRIC" id="fig|1129367.4.peg.4983"/>
<dbReference type="Gene3D" id="2.60.40.1910">
    <property type="match status" value="1"/>
</dbReference>
<dbReference type="Gene3D" id="1.10.390.10">
    <property type="entry name" value="Neutral Protease Domain 2"/>
    <property type="match status" value="1"/>
</dbReference>
<feature type="domain" description="Peptidase M1 membrane alanine aminopeptidase" evidence="13">
    <location>
        <begin position="249"/>
        <end position="451"/>
    </location>
</feature>
<evidence type="ECO:0000256" key="8">
    <source>
        <dbReference type="ARBA" id="ARBA00022723"/>
    </source>
</evidence>
<keyword evidence="6" id="KW-0031">Aminopeptidase</keyword>
<dbReference type="InterPro" id="IPR050344">
    <property type="entry name" value="Peptidase_M1_aminopeptidases"/>
</dbReference>
<dbReference type="GO" id="GO:0016285">
    <property type="term" value="F:alanyl aminopeptidase activity"/>
    <property type="evidence" value="ECO:0007669"/>
    <property type="project" value="UniProtKB-EC"/>
</dbReference>
<dbReference type="AlphaFoldDB" id="A0A0F6A4X3"/>
<evidence type="ECO:0000256" key="2">
    <source>
        <dbReference type="ARBA" id="ARBA00001947"/>
    </source>
</evidence>
<evidence type="ECO:0000259" key="14">
    <source>
        <dbReference type="Pfam" id="PF17900"/>
    </source>
</evidence>
<dbReference type="GO" id="GO:0016020">
    <property type="term" value="C:membrane"/>
    <property type="evidence" value="ECO:0007669"/>
    <property type="project" value="TreeGrafter"/>
</dbReference>
<dbReference type="InterPro" id="IPR001930">
    <property type="entry name" value="Peptidase_M1"/>
</dbReference>
<dbReference type="SUPFAM" id="SSF55486">
    <property type="entry name" value="Metalloproteases ('zincins'), catalytic domain"/>
    <property type="match status" value="1"/>
</dbReference>
<dbReference type="InterPro" id="IPR027268">
    <property type="entry name" value="Peptidase_M4/M1_CTD_sf"/>
</dbReference>
<feature type="chain" id="PRO_5002499318" description="Aminopeptidase N" evidence="12">
    <location>
        <begin position="25"/>
        <end position="835"/>
    </location>
</feature>
<dbReference type="GO" id="GO:0005737">
    <property type="term" value="C:cytoplasm"/>
    <property type="evidence" value="ECO:0007669"/>
    <property type="project" value="TreeGrafter"/>
</dbReference>
<protein>
    <recommendedName>
        <fullName evidence="5">Aminopeptidase N</fullName>
        <ecNumber evidence="4">3.4.11.2</ecNumber>
    </recommendedName>
</protein>
<dbReference type="Pfam" id="PF17900">
    <property type="entry name" value="Peptidase_M1_N"/>
    <property type="match status" value="1"/>
</dbReference>
<comment type="cofactor">
    <cofactor evidence="2">
        <name>Zn(2+)</name>
        <dbReference type="ChEBI" id="CHEBI:29105"/>
    </cofactor>
</comment>
<keyword evidence="10" id="KW-0862">Zinc</keyword>
<dbReference type="EMBL" id="AUXW01000191">
    <property type="protein sequence ID" value="KKE81222.1"/>
    <property type="molecule type" value="Genomic_DNA"/>
</dbReference>
<keyword evidence="12" id="KW-0732">Signal</keyword>
<dbReference type="GO" id="GO:0070006">
    <property type="term" value="F:metalloaminopeptidase activity"/>
    <property type="evidence" value="ECO:0007669"/>
    <property type="project" value="TreeGrafter"/>
</dbReference>
<sequence>MRLKLTLFMLALLISLFMCSSTTALEHRLPQHIQLQHQSIHLHVDPDKATFSGTTTLNIMLTKPTHVVAYHGKGLTIDHVSLIHQGKETPLSISAPDHYEIIKHDLPTEISGIAKLKIAYRAQISEHVEGLYRVQNDQGQIYLLSQFQSMEARRVFPTFDEPDKKATFAFKITTPKSYTVLHNTLPSAIELKGKLKTTQFAKTPKMNTDILALALGQFAEYDVAKSRLNTKVFSPKKSQVKVPAYFKEVVDGSLTFIEDYLNSPFPFERLDFVVGNFGSVAAMENLGLVALNENQVPTPDATPRAHCQFKKLIAHEIAHSWFGNDITMAWYDDYWLNESFTEFIAAKVVQTLYPETASCTYVPQAKAFNDDNQHATPLIFDVKTREDTVAYGQLYYTKGRAILDMLEQAYGTETLQQRLQLYVKKFTGKNVSTRQFLALLPDTKLQNMIASFTQNTGYPLITMTKKDGHYMLAQNDILNRNDMLWTIPVSLKLWDGKQVSTQKLILEDAELKITLPANVHSIFLNTGGAGYFRYVDNTGLNEFPFDKLSPPEQASYRDNQQSLAISGHIEYLAYIDSVVRELNQIALDSEQANTLINELHYVFIDHIQLGHQQPFARYLSTQITHQPDWAALLKKPYGGDVLQFFGLYLKAPDAIKAAIEYYNRPNSHQHPHFDKMIAVLASSTTNTQYKQFVTQFKQMPSQVKDSMLPALGYVDNAEKVKLYYDLLIDDATKGMVIDVNFQYPAFNPALRVIAADLIAKRKEAIFARIAPAALQWFPYSFITSCSKAQQQAVSKLFKNWLHIEGLEEKLNVVLHNIEQCTARSKKISQSLTSVH</sequence>
<dbReference type="GO" id="GO:0042277">
    <property type="term" value="F:peptide binding"/>
    <property type="evidence" value="ECO:0007669"/>
    <property type="project" value="TreeGrafter"/>
</dbReference>
<feature type="domain" description="Aminopeptidase N-like N-terminal" evidence="14">
    <location>
        <begin position="37"/>
        <end position="208"/>
    </location>
</feature>
<evidence type="ECO:0000256" key="11">
    <source>
        <dbReference type="ARBA" id="ARBA00023049"/>
    </source>
</evidence>
<evidence type="ECO:0000256" key="10">
    <source>
        <dbReference type="ARBA" id="ARBA00022833"/>
    </source>
</evidence>
<name>A0A0F6A4X3_9GAMM</name>
<evidence type="ECO:0000256" key="12">
    <source>
        <dbReference type="SAM" id="SignalP"/>
    </source>
</evidence>
<dbReference type="Gene3D" id="1.25.50.20">
    <property type="match status" value="1"/>
</dbReference>
<evidence type="ECO:0000256" key="4">
    <source>
        <dbReference type="ARBA" id="ARBA00012564"/>
    </source>
</evidence>
<keyword evidence="7" id="KW-0645">Protease</keyword>
<dbReference type="PRINTS" id="PR00756">
    <property type="entry name" value="ALADIPTASE"/>
</dbReference>
<dbReference type="EC" id="3.4.11.2" evidence="4"/>
<dbReference type="InterPro" id="IPR014782">
    <property type="entry name" value="Peptidase_M1_dom"/>
</dbReference>
<evidence type="ECO:0000313" key="16">
    <source>
        <dbReference type="Proteomes" id="UP000033434"/>
    </source>
</evidence>
<dbReference type="InterPro" id="IPR042097">
    <property type="entry name" value="Aminopeptidase_N-like_N_sf"/>
</dbReference>
<evidence type="ECO:0000256" key="3">
    <source>
        <dbReference type="ARBA" id="ARBA00010136"/>
    </source>
</evidence>
<dbReference type="GO" id="GO:0005615">
    <property type="term" value="C:extracellular space"/>
    <property type="evidence" value="ECO:0007669"/>
    <property type="project" value="TreeGrafter"/>
</dbReference>
<evidence type="ECO:0000256" key="7">
    <source>
        <dbReference type="ARBA" id="ARBA00022670"/>
    </source>
</evidence>
<dbReference type="Proteomes" id="UP000033434">
    <property type="component" value="Unassembled WGS sequence"/>
</dbReference>
<dbReference type="RefSeq" id="WP_046358283.1">
    <property type="nucleotide sequence ID" value="NZ_AUXW01000191.1"/>
</dbReference>
<proteinExistence type="inferred from homology"/>
<gene>
    <name evidence="15" type="ORF">N479_23355</name>
</gene>
<dbReference type="PANTHER" id="PTHR11533">
    <property type="entry name" value="PROTEASE M1 ZINC METALLOPROTEASE"/>
    <property type="match status" value="1"/>
</dbReference>
<dbReference type="InterPro" id="IPR045357">
    <property type="entry name" value="Aminopeptidase_N-like_N"/>
</dbReference>
<comment type="catalytic activity">
    <reaction evidence="1">
        <text>Release of an N-terminal amino acid, Xaa-|-Yaa- from a peptide, amide or arylamide. Xaa is preferably Ala, but may be most amino acids including Pro (slow action). When a terminal hydrophobic residue is followed by a prolyl residue, the two may be released as an intact Xaa-Pro dipeptide.</text>
        <dbReference type="EC" id="3.4.11.2"/>
    </reaction>
</comment>
<evidence type="ECO:0000256" key="1">
    <source>
        <dbReference type="ARBA" id="ARBA00000098"/>
    </source>
</evidence>
<dbReference type="GO" id="GO:0043171">
    <property type="term" value="P:peptide catabolic process"/>
    <property type="evidence" value="ECO:0007669"/>
    <property type="project" value="TreeGrafter"/>
</dbReference>
<organism evidence="15 16">
    <name type="scientific">Pseudoalteromonas luteoviolacea S4054</name>
    <dbReference type="NCBI Taxonomy" id="1129367"/>
    <lineage>
        <taxon>Bacteria</taxon>
        <taxon>Pseudomonadati</taxon>
        <taxon>Pseudomonadota</taxon>
        <taxon>Gammaproteobacteria</taxon>
        <taxon>Alteromonadales</taxon>
        <taxon>Pseudoalteromonadaceae</taxon>
        <taxon>Pseudoalteromonas</taxon>
    </lineage>
</organism>
<evidence type="ECO:0000259" key="13">
    <source>
        <dbReference type="Pfam" id="PF01433"/>
    </source>
</evidence>
<dbReference type="SUPFAM" id="SSF63737">
    <property type="entry name" value="Leukotriene A4 hydrolase N-terminal domain"/>
    <property type="match status" value="1"/>
</dbReference>
<reference evidence="15 16" key="1">
    <citation type="journal article" date="2015" name="BMC Genomics">
        <title>Genome mining reveals unlocked bioactive potential of marine Gram-negative bacteria.</title>
        <authorList>
            <person name="Machado H."/>
            <person name="Sonnenschein E.C."/>
            <person name="Melchiorsen J."/>
            <person name="Gram L."/>
        </authorList>
    </citation>
    <scope>NUCLEOTIDE SEQUENCE [LARGE SCALE GENOMIC DNA]</scope>
    <source>
        <strain evidence="15 16">S4054</strain>
    </source>
</reference>
<feature type="signal peptide" evidence="12">
    <location>
        <begin position="1"/>
        <end position="24"/>
    </location>
</feature>
<evidence type="ECO:0000256" key="5">
    <source>
        <dbReference type="ARBA" id="ARBA00015611"/>
    </source>
</evidence>
<comment type="similarity">
    <text evidence="3">Belongs to the peptidase M1 family.</text>
</comment>
<dbReference type="GO" id="GO:0008270">
    <property type="term" value="F:zinc ion binding"/>
    <property type="evidence" value="ECO:0007669"/>
    <property type="project" value="InterPro"/>
</dbReference>
<dbReference type="PANTHER" id="PTHR11533:SF174">
    <property type="entry name" value="PUROMYCIN-SENSITIVE AMINOPEPTIDASE-RELATED"/>
    <property type="match status" value="1"/>
</dbReference>
<comment type="caution">
    <text evidence="15">The sequence shown here is derived from an EMBL/GenBank/DDBJ whole genome shotgun (WGS) entry which is preliminary data.</text>
</comment>
<evidence type="ECO:0000256" key="6">
    <source>
        <dbReference type="ARBA" id="ARBA00022438"/>
    </source>
</evidence>